<name>A0A2W1BIP7_HELAM</name>
<proteinExistence type="predicted"/>
<organism evidence="2 3">
    <name type="scientific">Helicoverpa armigera</name>
    <name type="common">Cotton bollworm</name>
    <name type="synonym">Heliothis armigera</name>
    <dbReference type="NCBI Taxonomy" id="29058"/>
    <lineage>
        <taxon>Eukaryota</taxon>
        <taxon>Metazoa</taxon>
        <taxon>Ecdysozoa</taxon>
        <taxon>Arthropoda</taxon>
        <taxon>Hexapoda</taxon>
        <taxon>Insecta</taxon>
        <taxon>Pterygota</taxon>
        <taxon>Neoptera</taxon>
        <taxon>Endopterygota</taxon>
        <taxon>Lepidoptera</taxon>
        <taxon>Glossata</taxon>
        <taxon>Ditrysia</taxon>
        <taxon>Noctuoidea</taxon>
        <taxon>Noctuidae</taxon>
        <taxon>Heliothinae</taxon>
        <taxon>Helicoverpa</taxon>
    </lineage>
</organism>
<sequence>MKYFLLITLVTLFSKSVTPQLLRPPYNFRPIGEKILDTGNFINQPAPTVISEPPCNNIIPIPNTPTPSTTIITDCSPTVCQNLANTIQLMIVCNLLQNSKSSDLALQLASPLLNEVMNSPVLSCGCNNPLSPTVVSPSFVAPNIGAPNVVSTNYIPSNVVNPNIYLPNAGNPLLVPTPNVVAPSNIVSLPPRVVASAPCSNSPQITPANVNGLLSTIMGMLGNIQG</sequence>
<evidence type="ECO:0000256" key="1">
    <source>
        <dbReference type="SAM" id="SignalP"/>
    </source>
</evidence>
<feature type="signal peptide" evidence="1">
    <location>
        <begin position="1"/>
        <end position="19"/>
    </location>
</feature>
<dbReference type="EMBL" id="KZ150065">
    <property type="protein sequence ID" value="PZC74161.1"/>
    <property type="molecule type" value="Genomic_DNA"/>
</dbReference>
<evidence type="ECO:0000313" key="2">
    <source>
        <dbReference type="EMBL" id="PZC74161.1"/>
    </source>
</evidence>
<gene>
    <name evidence="2" type="primary">HaOG208233</name>
    <name evidence="2" type="ORF">B5X24_HaOG208233</name>
</gene>
<dbReference type="AlphaFoldDB" id="A0A2W1BIP7"/>
<reference evidence="2 3" key="1">
    <citation type="journal article" date="2017" name="BMC Biol.">
        <title>Genomic innovations, transcriptional plasticity and gene loss underlying the evolution and divergence of two highly polyphagous and invasive Helicoverpa pest species.</title>
        <authorList>
            <person name="Pearce S.L."/>
            <person name="Clarke D.F."/>
            <person name="East P.D."/>
            <person name="Elfekih S."/>
            <person name="Gordon K.H."/>
            <person name="Jermiin L.S."/>
            <person name="McGaughran A."/>
            <person name="Oakeshott J.G."/>
            <person name="Papanikolaou A."/>
            <person name="Perera O.P."/>
            <person name="Rane R.V."/>
            <person name="Richards S."/>
            <person name="Tay W.T."/>
            <person name="Walsh T.K."/>
            <person name="Anderson A."/>
            <person name="Anderson C.J."/>
            <person name="Asgari S."/>
            <person name="Board P.G."/>
            <person name="Bretschneider A."/>
            <person name="Campbell P.M."/>
            <person name="Chertemps T."/>
            <person name="Christeller J.T."/>
            <person name="Coppin C.W."/>
            <person name="Downes S.J."/>
            <person name="Duan G."/>
            <person name="Farnsworth C.A."/>
            <person name="Good R.T."/>
            <person name="Han L.B."/>
            <person name="Han Y.C."/>
            <person name="Hatje K."/>
            <person name="Horne I."/>
            <person name="Huang Y.P."/>
            <person name="Hughes D.S."/>
            <person name="Jacquin-Joly E."/>
            <person name="James W."/>
            <person name="Jhangiani S."/>
            <person name="Kollmar M."/>
            <person name="Kuwar S.S."/>
            <person name="Li S."/>
            <person name="Liu N.Y."/>
            <person name="Maibeche M.T."/>
            <person name="Miller J.R."/>
            <person name="Montagne N."/>
            <person name="Perry T."/>
            <person name="Qu J."/>
            <person name="Song S.V."/>
            <person name="Sutton G.G."/>
            <person name="Vogel H."/>
            <person name="Walenz B.P."/>
            <person name="Xu W."/>
            <person name="Zhang H.J."/>
            <person name="Zou Z."/>
            <person name="Batterham P."/>
            <person name="Edwards O.R."/>
            <person name="Feyereisen R."/>
            <person name="Gibbs R.A."/>
            <person name="Heckel D.G."/>
            <person name="McGrath A."/>
            <person name="Robin C."/>
            <person name="Scherer S.E."/>
            <person name="Worley K.C."/>
            <person name="Wu Y.D."/>
        </authorList>
    </citation>
    <scope>NUCLEOTIDE SEQUENCE [LARGE SCALE GENOMIC DNA]</scope>
    <source>
        <strain evidence="2">Harm_GR_Male_#8</strain>
        <tissue evidence="2">Whole organism</tissue>
    </source>
</reference>
<keyword evidence="1" id="KW-0732">Signal</keyword>
<evidence type="ECO:0000313" key="3">
    <source>
        <dbReference type="Proteomes" id="UP000249218"/>
    </source>
</evidence>
<accession>A0A2W1BIP7</accession>
<protein>
    <submittedName>
        <fullName evidence="2">Uncharacterized protein</fullName>
    </submittedName>
</protein>
<feature type="chain" id="PRO_5016019176" evidence="1">
    <location>
        <begin position="20"/>
        <end position="226"/>
    </location>
</feature>
<dbReference type="Proteomes" id="UP000249218">
    <property type="component" value="Unassembled WGS sequence"/>
</dbReference>
<keyword evidence="3" id="KW-1185">Reference proteome</keyword>